<evidence type="ECO:0000256" key="3">
    <source>
        <dbReference type="ARBA" id="ARBA00022729"/>
    </source>
</evidence>
<dbReference type="EMBL" id="JBFOLK010000003">
    <property type="protein sequence ID" value="KAL2527555.1"/>
    <property type="molecule type" value="Genomic_DNA"/>
</dbReference>
<name>A0ABD1USP5_9LAMI</name>
<keyword evidence="3" id="KW-0732">Signal</keyword>
<evidence type="ECO:0000313" key="8">
    <source>
        <dbReference type="Proteomes" id="UP001604336"/>
    </source>
</evidence>
<evidence type="ECO:0000256" key="2">
    <source>
        <dbReference type="ARBA" id="ARBA00022670"/>
    </source>
</evidence>
<protein>
    <submittedName>
        <fullName evidence="7">Peptidase S8/S53 domain-containing protein</fullName>
    </submittedName>
</protein>
<keyword evidence="2" id="KW-0645">Protease</keyword>
<organism evidence="7 8">
    <name type="scientific">Abeliophyllum distichum</name>
    <dbReference type="NCBI Taxonomy" id="126358"/>
    <lineage>
        <taxon>Eukaryota</taxon>
        <taxon>Viridiplantae</taxon>
        <taxon>Streptophyta</taxon>
        <taxon>Embryophyta</taxon>
        <taxon>Tracheophyta</taxon>
        <taxon>Spermatophyta</taxon>
        <taxon>Magnoliopsida</taxon>
        <taxon>eudicotyledons</taxon>
        <taxon>Gunneridae</taxon>
        <taxon>Pentapetalae</taxon>
        <taxon>asterids</taxon>
        <taxon>lamiids</taxon>
        <taxon>Lamiales</taxon>
        <taxon>Oleaceae</taxon>
        <taxon>Forsythieae</taxon>
        <taxon>Abeliophyllum</taxon>
    </lineage>
</organism>
<comment type="similarity">
    <text evidence="1">Belongs to the peptidase S8 family.</text>
</comment>
<keyword evidence="8" id="KW-1185">Reference proteome</keyword>
<dbReference type="GO" id="GO:0008236">
    <property type="term" value="F:serine-type peptidase activity"/>
    <property type="evidence" value="ECO:0007669"/>
    <property type="project" value="UniProtKB-KW"/>
</dbReference>
<proteinExistence type="inferred from homology"/>
<comment type="caution">
    <text evidence="7">The sequence shown here is derived from an EMBL/GenBank/DDBJ whole genome shotgun (WGS) entry which is preliminary data.</text>
</comment>
<keyword evidence="4" id="KW-0378">Hydrolase</keyword>
<dbReference type="InterPro" id="IPR023828">
    <property type="entry name" value="Peptidase_S8_Ser-AS"/>
</dbReference>
<dbReference type="Proteomes" id="UP001604336">
    <property type="component" value="Unassembled WGS sequence"/>
</dbReference>
<evidence type="ECO:0000256" key="4">
    <source>
        <dbReference type="ARBA" id="ARBA00022801"/>
    </source>
</evidence>
<accession>A0ABD1USP5</accession>
<keyword evidence="5" id="KW-0720">Serine protease</keyword>
<evidence type="ECO:0000313" key="7">
    <source>
        <dbReference type="EMBL" id="KAL2527555.1"/>
    </source>
</evidence>
<dbReference type="InterPro" id="IPR045051">
    <property type="entry name" value="SBT"/>
</dbReference>
<dbReference type="InterPro" id="IPR000209">
    <property type="entry name" value="Peptidase_S8/S53_dom"/>
</dbReference>
<dbReference type="GO" id="GO:0006508">
    <property type="term" value="P:proteolysis"/>
    <property type="evidence" value="ECO:0007669"/>
    <property type="project" value="UniProtKB-KW"/>
</dbReference>
<feature type="domain" description="Peptidase S8/S53" evidence="6">
    <location>
        <begin position="186"/>
        <end position="235"/>
    </location>
</feature>
<evidence type="ECO:0000256" key="1">
    <source>
        <dbReference type="ARBA" id="ARBA00011073"/>
    </source>
</evidence>
<gene>
    <name evidence="7" type="ORF">Adt_12609</name>
</gene>
<dbReference type="PANTHER" id="PTHR10795">
    <property type="entry name" value="PROPROTEIN CONVERTASE SUBTILISIN/KEXIN"/>
    <property type="match status" value="1"/>
</dbReference>
<dbReference type="SUPFAM" id="SSF52743">
    <property type="entry name" value="Subtilisin-like"/>
    <property type="match status" value="1"/>
</dbReference>
<dbReference type="InterPro" id="IPR036852">
    <property type="entry name" value="Peptidase_S8/S53_dom_sf"/>
</dbReference>
<evidence type="ECO:0000259" key="6">
    <source>
        <dbReference type="Pfam" id="PF00082"/>
    </source>
</evidence>
<dbReference type="Gene3D" id="3.40.50.200">
    <property type="entry name" value="Peptidase S8/S53 domain"/>
    <property type="match status" value="1"/>
</dbReference>
<dbReference type="PROSITE" id="PS00138">
    <property type="entry name" value="SUBTILASE_SER"/>
    <property type="match status" value="1"/>
</dbReference>
<sequence length="305" mass="33222">MAACLARSQTGIDLDPVTGSRSFLLVVNLIVFRRHGSCYPKSFLLVGNNKELGLPWPLLFLPTNLLHDTKLGEDAIIGFFDSGVWTESESFNDEGLGPIPSSRLFSRKFRAQTVLNLAPWVISVRASSITRSFPTHIILGNNRTLMGQAMFYGKDTGFVGLIYREKSELEDQKYAAPGADMLAARPPSPSARNGYAFSSGTSMAAPHVSGIVALLEVFASRLVSGCYTSALVTTAWRTDPHSGEPILAELDITKIADPFDFGGGLVNPNRARNPGLMFDLGIEDHTYYLCSIAYIETAINHLTQS</sequence>
<dbReference type="Pfam" id="PF00082">
    <property type="entry name" value="Peptidase_S8"/>
    <property type="match status" value="1"/>
</dbReference>
<reference evidence="8" key="1">
    <citation type="submission" date="2024-07" db="EMBL/GenBank/DDBJ databases">
        <title>Two chromosome-level genome assemblies of Korean endemic species Abeliophyllum distichum and Forsythia ovata (Oleaceae).</title>
        <authorList>
            <person name="Jang H."/>
        </authorList>
    </citation>
    <scope>NUCLEOTIDE SEQUENCE [LARGE SCALE GENOMIC DNA]</scope>
</reference>
<evidence type="ECO:0000256" key="5">
    <source>
        <dbReference type="ARBA" id="ARBA00022825"/>
    </source>
</evidence>
<dbReference type="AlphaFoldDB" id="A0ABD1USP5"/>